<evidence type="ECO:0000256" key="3">
    <source>
        <dbReference type="PROSITE-ProRule" id="PRU00284"/>
    </source>
</evidence>
<keyword evidence="4" id="KW-0812">Transmembrane</keyword>
<feature type="domain" description="HAMP" evidence="6">
    <location>
        <begin position="404"/>
        <end position="457"/>
    </location>
</feature>
<dbReference type="EMBL" id="CP018791">
    <property type="protein sequence ID" value="ARR01656.1"/>
    <property type="molecule type" value="Genomic_DNA"/>
</dbReference>
<dbReference type="SUPFAM" id="SSF58104">
    <property type="entry name" value="Methyl-accepting chemotaxis protein (MCP) signaling domain"/>
    <property type="match status" value="1"/>
</dbReference>
<dbReference type="GO" id="GO:0016020">
    <property type="term" value="C:membrane"/>
    <property type="evidence" value="ECO:0007669"/>
    <property type="project" value="InterPro"/>
</dbReference>
<evidence type="ECO:0000256" key="4">
    <source>
        <dbReference type="SAM" id="Phobius"/>
    </source>
</evidence>
<gene>
    <name evidence="7" type="ORF">CVIC8964_0219</name>
</gene>
<feature type="domain" description="Methyl-accepting transducer" evidence="5">
    <location>
        <begin position="516"/>
        <end position="695"/>
    </location>
</feature>
<dbReference type="PANTHER" id="PTHR32089">
    <property type="entry name" value="METHYL-ACCEPTING CHEMOTAXIS PROTEIN MCPB"/>
    <property type="match status" value="1"/>
</dbReference>
<dbReference type="OrthoDB" id="5348717at2"/>
<comment type="similarity">
    <text evidence="2">Belongs to the methyl-accepting chemotaxis (MCP) protein family.</text>
</comment>
<dbReference type="STRING" id="1660074.CVIC8964_0219"/>
<dbReference type="AlphaFoldDB" id="A0A1X9SZQ7"/>
<reference evidence="7 8" key="1">
    <citation type="journal article" date="2017" name="Genome Biol. Evol.">
        <title>Comparative Genomic Analysis Identifies a Campylobacter Clade Deficient in Selenium Metabolism.</title>
        <authorList>
            <person name="Miller W.G."/>
            <person name="Yee E."/>
            <person name="Lopes B.S."/>
            <person name="Chapman M.H."/>
            <person name="Huynh S."/>
            <person name="Bono J.L."/>
            <person name="Parker C.T."/>
            <person name="Strachan N.J.C."/>
            <person name="Forbes K.J."/>
        </authorList>
    </citation>
    <scope>NUCLEOTIDE SEQUENCE [LARGE SCALE GENOMIC DNA]</scope>
    <source>
        <strain evidence="7 8">RM8964</strain>
    </source>
</reference>
<keyword evidence="4" id="KW-1133">Transmembrane helix</keyword>
<dbReference type="PANTHER" id="PTHR32089:SF112">
    <property type="entry name" value="LYSOZYME-LIKE PROTEIN-RELATED"/>
    <property type="match status" value="1"/>
</dbReference>
<dbReference type="RefSeq" id="WP_086333350.1">
    <property type="nucleotide sequence ID" value="NZ_CP018791.1"/>
</dbReference>
<protein>
    <submittedName>
        <fullName evidence="7">Cache sensor-containing MCP-domain signal transduction protein</fullName>
    </submittedName>
</protein>
<feature type="transmembrane region" description="Helical" evidence="4">
    <location>
        <begin position="321"/>
        <end position="344"/>
    </location>
</feature>
<name>A0A1X9SZQ7_9BACT</name>
<evidence type="ECO:0000313" key="8">
    <source>
        <dbReference type="Proteomes" id="UP000194265"/>
    </source>
</evidence>
<sequence length="695" mass="76257">MLKKLKIGTKAIAFIVLVVVLCLTIMSVVIINITTNIQTKEARDLLETSAAKYANMADSFFDRMFSSLESISTTMELALQRGEDIEIIEGILANMFDSAGEAVYSFLYIVDPRYTSTISNPKLKLSNGNILILQVDDDLEGIGGIRTLQADNTISNFNSLNLALKTGQRNVSQPAFVNLNNQNRQAMIAMNIPLKSTSGDMIAVMSVVANLENISKEMNAKDNMVFDNSQVFIINSDGNILINQNIDYIAQNLYNINKHHTANNIIQAVKNKIDGIYEYATGGGYSLAALENIEIARGTNTNLGVVALAPKSSIMEPIKNLTLVIIIGVLITAVIIALCVFYYIRTNIVSRINSISKLLFGFFKFLNHESTTPPAFLQPRAEDEIGNMATELNRNVKIIQNGLNQDTKAVQSAINTANKIENGNLTARIQENPNNPQLIELKNVLNHMLDVLEQKVGSDINAIQGVFDKFKQLDFTSRIGNPKGEVEIITNLLGDEVTKMLKGNLDQANDLQSRADQLKSFVANLNEGAKSQSESLQESAAAVEEMSSSMNSINDRATEVIKQSEDIKNIITIIRDIADQTNLLALNAAIEAARAGEHGRGFAVVADEVRQLAERTQKSLGEIEANVNILSQSINEMSQSISEQTVAINQINEAVVNVDALTRQNTQIAQDSDKIANEVDMIANAIVQEVKKKKF</sequence>
<keyword evidence="1 3" id="KW-0807">Transducer</keyword>
<dbReference type="Gene3D" id="1.10.287.950">
    <property type="entry name" value="Methyl-accepting chemotaxis protein"/>
    <property type="match status" value="1"/>
</dbReference>
<dbReference type="Pfam" id="PF00015">
    <property type="entry name" value="MCPsignal"/>
    <property type="match status" value="1"/>
</dbReference>
<dbReference type="PROSITE" id="PS50885">
    <property type="entry name" value="HAMP"/>
    <property type="match status" value="1"/>
</dbReference>
<dbReference type="Proteomes" id="UP000194265">
    <property type="component" value="Chromosome"/>
</dbReference>
<evidence type="ECO:0000256" key="1">
    <source>
        <dbReference type="ARBA" id="ARBA00023224"/>
    </source>
</evidence>
<dbReference type="PROSITE" id="PS50111">
    <property type="entry name" value="CHEMOTAXIS_TRANSDUC_2"/>
    <property type="match status" value="1"/>
</dbReference>
<evidence type="ECO:0000259" key="5">
    <source>
        <dbReference type="PROSITE" id="PS50111"/>
    </source>
</evidence>
<evidence type="ECO:0000313" key="7">
    <source>
        <dbReference type="EMBL" id="ARR01656.1"/>
    </source>
</evidence>
<evidence type="ECO:0000259" key="6">
    <source>
        <dbReference type="PROSITE" id="PS50885"/>
    </source>
</evidence>
<accession>A0A1X9SZQ7</accession>
<dbReference type="InterPro" id="IPR003660">
    <property type="entry name" value="HAMP_dom"/>
</dbReference>
<proteinExistence type="inferred from homology"/>
<organism evidence="7 8">
    <name type="scientific">Campylobacter vicugnae</name>
    <dbReference type="NCBI Taxonomy" id="1660076"/>
    <lineage>
        <taxon>Bacteria</taxon>
        <taxon>Pseudomonadati</taxon>
        <taxon>Campylobacterota</taxon>
        <taxon>Epsilonproteobacteria</taxon>
        <taxon>Campylobacterales</taxon>
        <taxon>Campylobacteraceae</taxon>
        <taxon>Campylobacter</taxon>
    </lineage>
</organism>
<dbReference type="GO" id="GO:0007165">
    <property type="term" value="P:signal transduction"/>
    <property type="evidence" value="ECO:0007669"/>
    <property type="project" value="UniProtKB-KW"/>
</dbReference>
<dbReference type="Gene3D" id="3.30.450.20">
    <property type="entry name" value="PAS domain"/>
    <property type="match status" value="1"/>
</dbReference>
<dbReference type="SMART" id="SM00283">
    <property type="entry name" value="MA"/>
    <property type="match status" value="1"/>
</dbReference>
<keyword evidence="4" id="KW-0472">Membrane</keyword>
<dbReference type="InterPro" id="IPR004089">
    <property type="entry name" value="MCPsignal_dom"/>
</dbReference>
<evidence type="ECO:0000256" key="2">
    <source>
        <dbReference type="ARBA" id="ARBA00029447"/>
    </source>
</evidence>
<feature type="transmembrane region" description="Helical" evidence="4">
    <location>
        <begin position="12"/>
        <end position="33"/>
    </location>
</feature>